<keyword evidence="3" id="KW-1185">Reference proteome</keyword>
<evidence type="ECO:0000313" key="3">
    <source>
        <dbReference type="Proteomes" id="UP001321861"/>
    </source>
</evidence>
<dbReference type="EMBL" id="AP026802">
    <property type="protein sequence ID" value="BDR58991.1"/>
    <property type="molecule type" value="Genomic_DNA"/>
</dbReference>
<dbReference type="KEGG" id="xap:XA3_14320"/>
<dbReference type="Proteomes" id="UP001321861">
    <property type="component" value="Chromosome"/>
</dbReference>
<sequence length="955" mass="102514">MNKFKYLGVCATALLTIAPVATSAVAFAFQPVVTDVRAEVNSDYQSSLDNGFNSNASVSLDQLSGLTDLGGDYSSGNGNIVYDNVGNSNSLFSTSTDAYAKLYDKLNNSLLRLLVKDGAIVGFLSNSNYRTTMNVTGDKITPATGSGDLIHQLQTLSSGQTFKVTLTTRDSAGDVKGTKVINVTVVNNPAKISLGSIPSRRVDNGSATSQTENGSDNAAVIKDYAGRQIFSAIELNSAVNNSTYYYQKTGSSALITKDYRNYDLTSNNTVEVVKQYIPVPYTKEISDRYNARDFVFLTQDANDQNLATITNTPVTPGSNAVAYVIRRIIIGNVTDKSYPVFRYGSTDANGTTTISTVKDGQTLTPNKVDAASLSYTYNDQNSLDQLKNYLEGKFQTTTDGAGNFKAYNNIDTVDSNNSEVGTIKFILPPVDAKTGTQYVLASVTNNTTGIEATVKIPVTVKGIPNAAVAPTITKFPENSQVTVNSKSTTKYDAKADVAATYLDANGATQTLPAANISISVKNANGSDVVLNSDGTVPTTTSGTYTVHYTFTNPNDTSKVATKDLTLTVSSSDLVAPTVTGFKDNATYTLSNNQQKEVSPFASVLGMSDVKASYVGSDGATHTLDPNKVTFKITNKQGQTVALNSNKLISMTTPDTLTINYIWTNPDDPTKTVTKTSTLVINSVVSQPITAKYSGSETANPKVMAGTPFNVLNNMSFTYSYTDPSTSTPTTPITETVPNNFVSVKVTKDGVNVPLSSNTFATSAGTYNISYSITNPKDNATTLNYTRTLTVQQSTGQTPALEDKDGVLWIKYVPGYGVNLWKTPGVTGGAETLPDGSYRKLKHGTAWKYFQTATYPDGSKWYKLGNNQWVSALYVSLVGNTDDSWNVQPVTGVGVINYVPGYGVNVWTTPDQKLYTKKLPDGTAWQFFKIATNNGKTMYNLGGNQWVDSQYFVPKG</sequence>
<feature type="signal peptide" evidence="1">
    <location>
        <begin position="1"/>
        <end position="28"/>
    </location>
</feature>
<dbReference type="AlphaFoldDB" id="A0AAU9D9A4"/>
<feature type="chain" id="PRO_5043728657" evidence="1">
    <location>
        <begin position="29"/>
        <end position="955"/>
    </location>
</feature>
<evidence type="ECO:0000256" key="1">
    <source>
        <dbReference type="SAM" id="SignalP"/>
    </source>
</evidence>
<organism evidence="2 3">
    <name type="scientific">Xylocopilactobacillus apicola</name>
    <dbReference type="NCBI Taxonomy" id="2932184"/>
    <lineage>
        <taxon>Bacteria</taxon>
        <taxon>Bacillati</taxon>
        <taxon>Bacillota</taxon>
        <taxon>Bacilli</taxon>
        <taxon>Lactobacillales</taxon>
        <taxon>Lactobacillaceae</taxon>
        <taxon>Xylocopilactobacillus</taxon>
    </lineage>
</organism>
<keyword evidence="1" id="KW-0732">Signal</keyword>
<reference evidence="2 3" key="1">
    <citation type="journal article" date="2023" name="Microbiol. Spectr.">
        <title>Symbiosis of Carpenter Bees with Uncharacterized Lactic Acid Bacteria Showing NAD Auxotrophy.</title>
        <authorList>
            <person name="Kawasaki S."/>
            <person name="Ozawa K."/>
            <person name="Mori T."/>
            <person name="Yamamoto A."/>
            <person name="Ito M."/>
            <person name="Ohkuma M."/>
            <person name="Sakamoto M."/>
            <person name="Matsutani M."/>
        </authorList>
    </citation>
    <scope>NUCLEOTIDE SEQUENCE [LARGE SCALE GENOMIC DNA]</scope>
    <source>
        <strain evidence="2 3">XA3</strain>
    </source>
</reference>
<protein>
    <submittedName>
        <fullName evidence="2">Uncharacterized protein</fullName>
    </submittedName>
</protein>
<dbReference type="RefSeq" id="WP_317634808.1">
    <property type="nucleotide sequence ID" value="NZ_AP026802.1"/>
</dbReference>
<accession>A0AAU9D9A4</accession>
<evidence type="ECO:0000313" key="2">
    <source>
        <dbReference type="EMBL" id="BDR58991.1"/>
    </source>
</evidence>
<name>A0AAU9D9A4_9LACO</name>
<proteinExistence type="predicted"/>
<gene>
    <name evidence="2" type="ORF">XA3_14320</name>
</gene>